<dbReference type="CDD" id="cd06262">
    <property type="entry name" value="metallo-hydrolase-like_MBL-fold"/>
    <property type="match status" value="1"/>
</dbReference>
<reference evidence="6 7" key="1">
    <citation type="submission" date="2020-01" db="EMBL/GenBank/DDBJ databases">
        <title>Complete genome sequence of a human oral phylogroup 1 Treponema sp. strain ATCC 700766, originally isolated from periodontitis dental plaque.</title>
        <authorList>
            <person name="Chan Y."/>
            <person name="Huo Y.-B."/>
            <person name="Yu X.-L."/>
            <person name="Zeng H."/>
            <person name="Leung W.-K."/>
            <person name="Watt R.M."/>
        </authorList>
    </citation>
    <scope>NUCLEOTIDE SEQUENCE [LARGE SCALE GENOMIC DNA]</scope>
    <source>
        <strain evidence="6 7">OMZ 804</strain>
    </source>
</reference>
<dbReference type="Proteomes" id="UP000464374">
    <property type="component" value="Chromosome"/>
</dbReference>
<evidence type="ECO:0000256" key="1">
    <source>
        <dbReference type="ARBA" id="ARBA00001947"/>
    </source>
</evidence>
<dbReference type="Gene3D" id="3.60.15.10">
    <property type="entry name" value="Ribonuclease Z/Hydroxyacylglutathione hydrolase-like"/>
    <property type="match status" value="1"/>
</dbReference>
<dbReference type="KEGG" id="trz:GWP43_13970"/>
<feature type="domain" description="Metallo-beta-lactamase" evidence="5">
    <location>
        <begin position="14"/>
        <end position="201"/>
    </location>
</feature>
<sequence length="218" mass="24541">MEYSIEKFETGYLMVNTWVFPLSEKSVAVIDPGGLSPELSQYLDKLHPTHLEIMLTHGHFDHVGGLPALVRKYPDYRLWIHEKDAAYLGTTGTETHFKSFAPLHVQKLIEPLEKHPLPDPTDFYKEGDNVNGFTVLYTPGHTQGSICLWSKEAGILFSGDTLFYGSRGRTDLLGGNEMQICQSLKRLFTELPGSTQVYPGHGSNTTIEFEKKYQGAYI</sequence>
<evidence type="ECO:0000259" key="5">
    <source>
        <dbReference type="SMART" id="SM00849"/>
    </source>
</evidence>
<dbReference type="InterPro" id="IPR001279">
    <property type="entry name" value="Metallo-B-lactamas"/>
</dbReference>
<evidence type="ECO:0000256" key="3">
    <source>
        <dbReference type="ARBA" id="ARBA00022801"/>
    </source>
</evidence>
<dbReference type="PANTHER" id="PTHR46233:SF3">
    <property type="entry name" value="HYDROXYACYLGLUTATHIONE HYDROLASE GLOC"/>
    <property type="match status" value="1"/>
</dbReference>
<name>A0A6P1Y4F6_9SPIR</name>
<comment type="cofactor">
    <cofactor evidence="1">
        <name>Zn(2+)</name>
        <dbReference type="ChEBI" id="CHEBI:29105"/>
    </cofactor>
</comment>
<dbReference type="GO" id="GO:0046872">
    <property type="term" value="F:metal ion binding"/>
    <property type="evidence" value="ECO:0007669"/>
    <property type="project" value="UniProtKB-KW"/>
</dbReference>
<dbReference type="EMBL" id="CP048020">
    <property type="protein sequence ID" value="QHX44385.1"/>
    <property type="molecule type" value="Genomic_DNA"/>
</dbReference>
<dbReference type="AlphaFoldDB" id="A0A6P1Y4F6"/>
<evidence type="ECO:0000313" key="7">
    <source>
        <dbReference type="Proteomes" id="UP000464374"/>
    </source>
</evidence>
<dbReference type="InterPro" id="IPR036866">
    <property type="entry name" value="RibonucZ/Hydroxyglut_hydro"/>
</dbReference>
<dbReference type="Pfam" id="PF00753">
    <property type="entry name" value="Lactamase_B"/>
    <property type="match status" value="1"/>
</dbReference>
<dbReference type="RefSeq" id="WP_162664656.1">
    <property type="nucleotide sequence ID" value="NZ_CP048020.1"/>
</dbReference>
<keyword evidence="2" id="KW-0479">Metal-binding</keyword>
<dbReference type="PANTHER" id="PTHR46233">
    <property type="entry name" value="HYDROXYACYLGLUTATHIONE HYDROLASE GLOC"/>
    <property type="match status" value="1"/>
</dbReference>
<dbReference type="SUPFAM" id="SSF56281">
    <property type="entry name" value="Metallo-hydrolase/oxidoreductase"/>
    <property type="match status" value="1"/>
</dbReference>
<proteinExistence type="predicted"/>
<dbReference type="GO" id="GO:0016787">
    <property type="term" value="F:hydrolase activity"/>
    <property type="evidence" value="ECO:0007669"/>
    <property type="project" value="UniProtKB-KW"/>
</dbReference>
<protein>
    <submittedName>
        <fullName evidence="6">MBL fold metallo-hydrolase</fullName>
    </submittedName>
</protein>
<dbReference type="InterPro" id="IPR051453">
    <property type="entry name" value="MBL_Glyoxalase_II"/>
</dbReference>
<evidence type="ECO:0000256" key="4">
    <source>
        <dbReference type="ARBA" id="ARBA00022833"/>
    </source>
</evidence>
<keyword evidence="4" id="KW-0862">Zinc</keyword>
<keyword evidence="3 6" id="KW-0378">Hydrolase</keyword>
<gene>
    <name evidence="6" type="ORF">GWP43_13970</name>
</gene>
<accession>A0A6P1Y4F6</accession>
<organism evidence="6 7">
    <name type="scientific">Treponema vincentii</name>
    <dbReference type="NCBI Taxonomy" id="69710"/>
    <lineage>
        <taxon>Bacteria</taxon>
        <taxon>Pseudomonadati</taxon>
        <taxon>Spirochaetota</taxon>
        <taxon>Spirochaetia</taxon>
        <taxon>Spirochaetales</taxon>
        <taxon>Treponemataceae</taxon>
        <taxon>Treponema</taxon>
    </lineage>
</organism>
<evidence type="ECO:0000256" key="2">
    <source>
        <dbReference type="ARBA" id="ARBA00022723"/>
    </source>
</evidence>
<evidence type="ECO:0000313" key="6">
    <source>
        <dbReference type="EMBL" id="QHX44385.1"/>
    </source>
</evidence>
<dbReference type="SMART" id="SM00849">
    <property type="entry name" value="Lactamase_B"/>
    <property type="match status" value="1"/>
</dbReference>